<dbReference type="RefSeq" id="WP_150549445.1">
    <property type="nucleotide sequence ID" value="NZ_LR215729.2"/>
</dbReference>
<accession>A0A653E9Z0</accession>
<evidence type="ECO:0000313" key="1">
    <source>
        <dbReference type="EMBL" id="VEV99347.1"/>
    </source>
</evidence>
<dbReference type="EMBL" id="LR215729">
    <property type="protein sequence ID" value="VEV99347.1"/>
    <property type="molecule type" value="Genomic_DNA"/>
</dbReference>
<name>A0A653E9Z0_9PSED</name>
<dbReference type="AlphaFoldDB" id="A0A653E9Z0"/>
<sequence length="102" mass="11153">MNCPQTLERCTPVTSDRSLPTPKILLAGNNQPGLLRHLDGWPARWGGSRTFLIHFAENAQGLAKFANNSFDMAVLQAPAASELEDAVKQLVRVAKQGLITRN</sequence>
<gene>
    <name evidence="1" type="ORF">PMYSY11_4304</name>
</gene>
<evidence type="ECO:0008006" key="2">
    <source>
        <dbReference type="Google" id="ProtNLM"/>
    </source>
</evidence>
<proteinExistence type="predicted"/>
<reference evidence="1" key="1">
    <citation type="submission" date="2019-02" db="EMBL/GenBank/DDBJ databases">
        <authorList>
            <consortium name="Genoscope - CEA"/>
            <person name="William W."/>
        </authorList>
    </citation>
    <scope>NUCLEOTIDE SEQUENCE [LARGE SCALE GENOMIC DNA]</scope>
    <source>
        <strain evidence="1">YSy11</strain>
    </source>
</reference>
<organism evidence="1">
    <name type="scientific">Pseudomonas marincola</name>
    <dbReference type="NCBI Taxonomy" id="437900"/>
    <lineage>
        <taxon>Bacteria</taxon>
        <taxon>Pseudomonadati</taxon>
        <taxon>Pseudomonadota</taxon>
        <taxon>Gammaproteobacteria</taxon>
        <taxon>Pseudomonadales</taxon>
        <taxon>Pseudomonadaceae</taxon>
        <taxon>Pseudomonas</taxon>
    </lineage>
</organism>
<protein>
    <recommendedName>
        <fullName evidence="2">Class I SAM-dependent methyltransferase</fullName>
    </recommendedName>
</protein>